<dbReference type="Proteomes" id="UP000198374">
    <property type="component" value="Unassembled WGS sequence"/>
</dbReference>
<evidence type="ECO:0000256" key="9">
    <source>
        <dbReference type="NCBIfam" id="TIGR03810"/>
    </source>
</evidence>
<keyword evidence="12" id="KW-1185">Reference proteome</keyword>
<organism evidence="11 12">
    <name type="scientific">Secundilactobacillus mixtipabuli</name>
    <dbReference type="NCBI Taxonomy" id="1435342"/>
    <lineage>
        <taxon>Bacteria</taxon>
        <taxon>Bacillati</taxon>
        <taxon>Bacillota</taxon>
        <taxon>Bacilli</taxon>
        <taxon>Lactobacillales</taxon>
        <taxon>Lactobacillaceae</taxon>
        <taxon>Secundilactobacillus</taxon>
    </lineage>
</organism>
<evidence type="ECO:0000256" key="1">
    <source>
        <dbReference type="ARBA" id="ARBA00004651"/>
    </source>
</evidence>
<reference evidence="11 12" key="1">
    <citation type="submission" date="2015-11" db="EMBL/GenBank/DDBJ databases">
        <title>Draft genome sequences of new species of the genus Lactobacillus isolated from orchardgrass silage.</title>
        <authorList>
            <person name="Tohno M."/>
            <person name="Tanizawa Y."/>
            <person name="Arita M."/>
        </authorList>
    </citation>
    <scope>NUCLEOTIDE SEQUENCE [LARGE SCALE GENOMIC DNA]</scope>
    <source>
        <strain evidence="11 12">IWT30</strain>
    </source>
</reference>
<protein>
    <recommendedName>
        <fullName evidence="9">Arginine-ornithine antiporter</fullName>
    </recommendedName>
</protein>
<keyword evidence="5 10" id="KW-0812">Transmembrane</keyword>
<accession>A0A1Z5IAI4</accession>
<evidence type="ECO:0000256" key="5">
    <source>
        <dbReference type="ARBA" id="ARBA00022692"/>
    </source>
</evidence>
<keyword evidence="3" id="KW-0813">Transport</keyword>
<evidence type="ECO:0000256" key="3">
    <source>
        <dbReference type="ARBA" id="ARBA00022448"/>
    </source>
</evidence>
<comment type="caution">
    <text evidence="11">The sequence shown here is derived from an EMBL/GenBank/DDBJ whole genome shotgun (WGS) entry which is preliminary data.</text>
</comment>
<keyword evidence="8 10" id="KW-0472">Membrane</keyword>
<evidence type="ECO:0000256" key="10">
    <source>
        <dbReference type="SAM" id="Phobius"/>
    </source>
</evidence>
<feature type="transmembrane region" description="Helical" evidence="10">
    <location>
        <begin position="237"/>
        <end position="259"/>
    </location>
</feature>
<dbReference type="GO" id="GO:0043858">
    <property type="term" value="F:arginine:ornithine antiporter activity"/>
    <property type="evidence" value="ECO:0007669"/>
    <property type="project" value="UniProtKB-UniRule"/>
</dbReference>
<comment type="similarity">
    <text evidence="2">Belongs to the amino acid-polyamine-organocation (APC) superfamily. Basic amino acid/polyamine antiporter (APA) (TC 2.A.3.2) family.</text>
</comment>
<feature type="transmembrane region" description="Helical" evidence="10">
    <location>
        <begin position="95"/>
        <end position="121"/>
    </location>
</feature>
<dbReference type="InterPro" id="IPR004754">
    <property type="entry name" value="Amino_acid_antiprt"/>
</dbReference>
<gene>
    <name evidence="11" type="primary">arcD_2</name>
    <name evidence="11" type="ORF">IWT30_00703</name>
</gene>
<dbReference type="Gene3D" id="1.20.1740.10">
    <property type="entry name" value="Amino acid/polyamine transporter I"/>
    <property type="match status" value="1"/>
</dbReference>
<feature type="transmembrane region" description="Helical" evidence="10">
    <location>
        <begin position="279"/>
        <end position="301"/>
    </location>
</feature>
<keyword evidence="6" id="KW-0029">Amino-acid transport</keyword>
<name>A0A1Z5IAI4_9LACO</name>
<proteinExistence type="inferred from homology"/>
<feature type="transmembrane region" description="Helical" evidence="10">
    <location>
        <begin position="360"/>
        <end position="381"/>
    </location>
</feature>
<evidence type="ECO:0000256" key="8">
    <source>
        <dbReference type="ARBA" id="ARBA00023136"/>
    </source>
</evidence>
<feature type="transmembrane region" description="Helical" evidence="10">
    <location>
        <begin position="393"/>
        <end position="413"/>
    </location>
</feature>
<evidence type="ECO:0000256" key="2">
    <source>
        <dbReference type="ARBA" id="ARBA00008220"/>
    </source>
</evidence>
<evidence type="ECO:0000256" key="7">
    <source>
        <dbReference type="ARBA" id="ARBA00022989"/>
    </source>
</evidence>
<dbReference type="InterPro" id="IPR002293">
    <property type="entry name" value="AA/rel_permease1"/>
</dbReference>
<dbReference type="EMBL" id="BCMF01000003">
    <property type="protein sequence ID" value="GAW98744.1"/>
    <property type="molecule type" value="Genomic_DNA"/>
</dbReference>
<dbReference type="Pfam" id="PF13520">
    <property type="entry name" value="AA_permease_2"/>
    <property type="match status" value="1"/>
</dbReference>
<dbReference type="PIRSF" id="PIRSF006060">
    <property type="entry name" value="AA_transporter"/>
    <property type="match status" value="1"/>
</dbReference>
<feature type="transmembrane region" description="Helical" evidence="10">
    <location>
        <begin position="12"/>
        <end position="31"/>
    </location>
</feature>
<evidence type="ECO:0000256" key="4">
    <source>
        <dbReference type="ARBA" id="ARBA00022475"/>
    </source>
</evidence>
<evidence type="ECO:0000313" key="11">
    <source>
        <dbReference type="EMBL" id="GAW98744.1"/>
    </source>
</evidence>
<dbReference type="GO" id="GO:1903826">
    <property type="term" value="P:L-arginine transmembrane transport"/>
    <property type="evidence" value="ECO:0007669"/>
    <property type="project" value="InterPro"/>
</dbReference>
<feature type="transmembrane region" description="Helical" evidence="10">
    <location>
        <begin position="207"/>
        <end position="225"/>
    </location>
</feature>
<comment type="subcellular location">
    <subcellularLocation>
        <location evidence="1">Cell membrane</location>
        <topology evidence="1">Multi-pass membrane protein</topology>
    </subcellularLocation>
</comment>
<evidence type="ECO:0000256" key="6">
    <source>
        <dbReference type="ARBA" id="ARBA00022970"/>
    </source>
</evidence>
<dbReference type="PANTHER" id="PTHR42770">
    <property type="entry name" value="AMINO ACID TRANSPORTER-RELATED"/>
    <property type="match status" value="1"/>
</dbReference>
<feature type="transmembrane region" description="Helical" evidence="10">
    <location>
        <begin position="127"/>
        <end position="145"/>
    </location>
</feature>
<feature type="transmembrane region" description="Helical" evidence="10">
    <location>
        <begin position="166"/>
        <end position="187"/>
    </location>
</feature>
<dbReference type="AlphaFoldDB" id="A0A1Z5IAI4"/>
<dbReference type="RefSeq" id="WP_089108556.1">
    <property type="nucleotide sequence ID" value="NZ_BCMF01000003.1"/>
</dbReference>
<keyword evidence="4" id="KW-1003">Cell membrane</keyword>
<dbReference type="GO" id="GO:0005886">
    <property type="term" value="C:plasma membrane"/>
    <property type="evidence" value="ECO:0007669"/>
    <property type="project" value="UniProtKB-SubCell"/>
</dbReference>
<feature type="transmembrane region" description="Helical" evidence="10">
    <location>
        <begin position="419"/>
        <end position="437"/>
    </location>
</feature>
<dbReference type="NCBIfam" id="TIGR03810">
    <property type="entry name" value="arg_ornith_anti"/>
    <property type="match status" value="1"/>
</dbReference>
<dbReference type="InterPro" id="IPR050367">
    <property type="entry name" value="APC_superfamily"/>
</dbReference>
<dbReference type="GO" id="GO:0006527">
    <property type="term" value="P:L-arginine catabolic process"/>
    <property type="evidence" value="ECO:0007669"/>
    <property type="project" value="UniProtKB-UniRule"/>
</dbReference>
<feature type="transmembrane region" description="Helical" evidence="10">
    <location>
        <begin position="37"/>
        <end position="58"/>
    </location>
</feature>
<sequence>MEESHEGKLNLFELISLVVGSIIGGGVFNLMHDMAAGAGAGAIMIGWVITAIGMLTLAKTFQNLTMKRPDLDAGVYSYAEAGFGKYMGFNSAWGYWLSAWLGNVGYATLLMSAVAYFFPIFKDGQNLWSIAAASVILWACHFMILKGVESASFVNAIITIAKLIPIFIFLVIMVISFRLGVFSHGFWFTPSGSFQFGNVMGQVRNTMLVTVWVFIGIEGAVVFSGRAKKRSDVGKATVLGIITVILIYALITLLSFGVMRRAGLANLSQPAMADLLQSVVGKWGAIVVNGGLIISVVGAWLSWTMFAGQLPYEAAKVGTFPKIFAKENVNGAPINSLLFTNVCVELFMFSYLITASAYNFFYSIASAAILIPYAFSAFYQLKFTMHESAGTPGRTGNLVVGWIASIYAVWLLYASNLGYILLMSLLFAVGIPVYFLLQKNDNHADKIFSSGERILAIAIFIVALLTVFELFRLGVNGVTGLDWSQMGKLF</sequence>
<keyword evidence="7 10" id="KW-1133">Transmembrane helix</keyword>
<dbReference type="OrthoDB" id="9762947at2"/>
<dbReference type="NCBIfam" id="TIGR00905">
    <property type="entry name" value="2A0302"/>
    <property type="match status" value="1"/>
</dbReference>
<dbReference type="PANTHER" id="PTHR42770:SF4">
    <property type="entry name" value="ARGININE_ORNITHINE ANTIPORTER-RELATED"/>
    <property type="match status" value="1"/>
</dbReference>
<evidence type="ECO:0000313" key="12">
    <source>
        <dbReference type="Proteomes" id="UP000198374"/>
    </source>
</evidence>
<feature type="transmembrane region" description="Helical" evidence="10">
    <location>
        <begin position="457"/>
        <end position="475"/>
    </location>
</feature>
<dbReference type="InterPro" id="IPR022461">
    <property type="entry name" value="Arg/Orn_antiprt_ArcD"/>
</dbReference>